<dbReference type="Pfam" id="PF02245">
    <property type="entry name" value="Pur_DNA_glyco"/>
    <property type="match status" value="1"/>
</dbReference>
<dbReference type="EC" id="3.2.2.-" evidence="5"/>
<comment type="similarity">
    <text evidence="1 5">Belongs to the DNA glycosylase MPG family.</text>
</comment>
<keyword evidence="7" id="KW-1185">Reference proteome</keyword>
<dbReference type="InterPro" id="IPR036995">
    <property type="entry name" value="MPG_sf"/>
</dbReference>
<dbReference type="PANTHER" id="PTHR10429:SF0">
    <property type="entry name" value="DNA-3-METHYLADENINE GLYCOSYLASE"/>
    <property type="match status" value="1"/>
</dbReference>
<evidence type="ECO:0000256" key="3">
    <source>
        <dbReference type="ARBA" id="ARBA00022801"/>
    </source>
</evidence>
<evidence type="ECO:0000256" key="2">
    <source>
        <dbReference type="ARBA" id="ARBA00022763"/>
    </source>
</evidence>
<evidence type="ECO:0000256" key="1">
    <source>
        <dbReference type="ARBA" id="ARBA00009232"/>
    </source>
</evidence>
<reference evidence="6 7" key="1">
    <citation type="submission" date="2018-08" db="EMBL/GenBank/DDBJ databases">
        <title>Draft genome sequence of Psychrilyobacter sp. strain SD5 isolated from Black Sea water.</title>
        <authorList>
            <person name="Yadav S."/>
            <person name="Villanueva L."/>
            <person name="Damste J.S.S."/>
        </authorList>
    </citation>
    <scope>NUCLEOTIDE SEQUENCE [LARGE SCALE GENOMIC DNA]</scope>
    <source>
        <strain evidence="6 7">SD5</strain>
    </source>
</reference>
<dbReference type="InterPro" id="IPR011034">
    <property type="entry name" value="Formyl_transferase-like_C_sf"/>
</dbReference>
<organism evidence="6 7">
    <name type="scientific">Psychrilyobacter piezotolerans</name>
    <dbReference type="NCBI Taxonomy" id="2293438"/>
    <lineage>
        <taxon>Bacteria</taxon>
        <taxon>Fusobacteriati</taxon>
        <taxon>Fusobacteriota</taxon>
        <taxon>Fusobacteriia</taxon>
        <taxon>Fusobacteriales</taxon>
        <taxon>Fusobacteriaceae</taxon>
        <taxon>Psychrilyobacter</taxon>
    </lineage>
</organism>
<dbReference type="HAMAP" id="MF_00527">
    <property type="entry name" value="3MGH"/>
    <property type="match status" value="1"/>
</dbReference>
<comment type="caution">
    <text evidence="6">The sequence shown here is derived from an EMBL/GenBank/DDBJ whole genome shotgun (WGS) entry which is preliminary data.</text>
</comment>
<evidence type="ECO:0000313" key="6">
    <source>
        <dbReference type="EMBL" id="REI41614.1"/>
    </source>
</evidence>
<keyword evidence="3 5" id="KW-0378">Hydrolase</keyword>
<dbReference type="Gene3D" id="3.10.300.10">
    <property type="entry name" value="Methylpurine-DNA glycosylase (MPG)"/>
    <property type="match status" value="1"/>
</dbReference>
<evidence type="ECO:0000313" key="7">
    <source>
        <dbReference type="Proteomes" id="UP000263486"/>
    </source>
</evidence>
<gene>
    <name evidence="6" type="ORF">DYH56_06425</name>
</gene>
<keyword evidence="2 5" id="KW-0227">DNA damage</keyword>
<protein>
    <recommendedName>
        <fullName evidence="5">Putative 3-methyladenine DNA glycosylase</fullName>
        <ecNumber evidence="5">3.2.2.-</ecNumber>
    </recommendedName>
</protein>
<dbReference type="NCBIfam" id="TIGR00567">
    <property type="entry name" value="3mg"/>
    <property type="match status" value="1"/>
</dbReference>
<keyword evidence="4 5" id="KW-0234">DNA repair</keyword>
<dbReference type="NCBIfam" id="NF002003">
    <property type="entry name" value="PRK00802.1-3"/>
    <property type="match status" value="1"/>
</dbReference>
<dbReference type="CDD" id="cd00540">
    <property type="entry name" value="AAG"/>
    <property type="match status" value="1"/>
</dbReference>
<sequence length="193" mass="22504">MVLNREFYIRDGHSVARELLGKILVKKTGKNIMRGRIVETEAYLAPEDRASHAYNNRLTKRTKTMFMEGGHSYVYLIYGIYSCFNVVANLKGIPHAVLIRALEPLDGIEFMYENRRSKTDQELLNGPGKLCQAFNINIDDDGCDLTTEENLWIEDDGYKPKFIVECKRIGIEYAKEYKEKLWRFYIKNNKFIS</sequence>
<name>A0ABX9KIC1_9FUSO</name>
<dbReference type="InterPro" id="IPR003180">
    <property type="entry name" value="MPG"/>
</dbReference>
<dbReference type="EMBL" id="QUAJ01000009">
    <property type="protein sequence ID" value="REI41614.1"/>
    <property type="molecule type" value="Genomic_DNA"/>
</dbReference>
<dbReference type="Proteomes" id="UP000263486">
    <property type="component" value="Unassembled WGS sequence"/>
</dbReference>
<evidence type="ECO:0000256" key="5">
    <source>
        <dbReference type="HAMAP-Rule" id="MF_00527"/>
    </source>
</evidence>
<accession>A0ABX9KIC1</accession>
<dbReference type="PANTHER" id="PTHR10429">
    <property type="entry name" value="DNA-3-METHYLADENINE GLYCOSYLASE"/>
    <property type="match status" value="1"/>
</dbReference>
<proteinExistence type="inferred from homology"/>
<evidence type="ECO:0000256" key="4">
    <source>
        <dbReference type="ARBA" id="ARBA00023204"/>
    </source>
</evidence>
<dbReference type="SUPFAM" id="SSF50486">
    <property type="entry name" value="FMT C-terminal domain-like"/>
    <property type="match status" value="1"/>
</dbReference>